<evidence type="ECO:0000256" key="1">
    <source>
        <dbReference type="ARBA" id="ARBA00023015"/>
    </source>
</evidence>
<dbReference type="InterPro" id="IPR018060">
    <property type="entry name" value="HTH_AraC"/>
</dbReference>
<evidence type="ECO:0000259" key="4">
    <source>
        <dbReference type="PROSITE" id="PS01124"/>
    </source>
</evidence>
<keyword evidence="3" id="KW-0804">Transcription</keyword>
<reference evidence="5 6" key="1">
    <citation type="submission" date="2024-09" db="EMBL/GenBank/DDBJ databases">
        <authorList>
            <person name="Sun Q."/>
            <person name="Mori K."/>
        </authorList>
    </citation>
    <scope>NUCLEOTIDE SEQUENCE [LARGE SCALE GENOMIC DNA]</scope>
    <source>
        <strain evidence="5 6">CCM 4839</strain>
    </source>
</reference>
<sequence>MEINRTEAQSVRPNKFHFDNKYANNPQIYESIILYQIGDLCCESNYSISEHLQYCYEISYVVSGKGVFYTNGKAFPVQEGDVFLSLPGELHDGKADASEPFRFFYVGFNFDAETDEQGEMTHVRKMFDQIGNSLTPDSLGMEAPFIHIFNELINLKSYSTLMINTYLHQIIVLAYRNFYDSWEREYASLQKNDETKRIVYEIINYIDVNLHKITELPQIAAELHYSYSHLSRIFSKEVGLTIKDYYNRKRFEKAIEWLKNAELNVTQISEKLQYQSIHTFSKAFRKNFGFSPTEYQTLFLNRE</sequence>
<dbReference type="PROSITE" id="PS01124">
    <property type="entry name" value="HTH_ARAC_FAMILY_2"/>
    <property type="match status" value="1"/>
</dbReference>
<evidence type="ECO:0000313" key="5">
    <source>
        <dbReference type="EMBL" id="MFC0392986.1"/>
    </source>
</evidence>
<dbReference type="SMART" id="SM00342">
    <property type="entry name" value="HTH_ARAC"/>
    <property type="match status" value="1"/>
</dbReference>
<evidence type="ECO:0000256" key="2">
    <source>
        <dbReference type="ARBA" id="ARBA00023125"/>
    </source>
</evidence>
<keyword evidence="2" id="KW-0238">DNA-binding</keyword>
<evidence type="ECO:0000313" key="6">
    <source>
        <dbReference type="Proteomes" id="UP001589818"/>
    </source>
</evidence>
<dbReference type="InterPro" id="IPR009057">
    <property type="entry name" value="Homeodomain-like_sf"/>
</dbReference>
<proteinExistence type="predicted"/>
<dbReference type="EMBL" id="JBHLVF010000028">
    <property type="protein sequence ID" value="MFC0392986.1"/>
    <property type="molecule type" value="Genomic_DNA"/>
</dbReference>
<name>A0ABV6JAT0_9BACL</name>
<organism evidence="5 6">
    <name type="scientific">Paenibacillus mendelii</name>
    <dbReference type="NCBI Taxonomy" id="206163"/>
    <lineage>
        <taxon>Bacteria</taxon>
        <taxon>Bacillati</taxon>
        <taxon>Bacillota</taxon>
        <taxon>Bacilli</taxon>
        <taxon>Bacillales</taxon>
        <taxon>Paenibacillaceae</taxon>
        <taxon>Paenibacillus</taxon>
    </lineage>
</organism>
<dbReference type="InterPro" id="IPR014710">
    <property type="entry name" value="RmlC-like_jellyroll"/>
</dbReference>
<gene>
    <name evidence="5" type="ORF">ACFFJ8_16590</name>
</gene>
<dbReference type="SUPFAM" id="SSF46689">
    <property type="entry name" value="Homeodomain-like"/>
    <property type="match status" value="2"/>
</dbReference>
<feature type="domain" description="HTH araC/xylS-type" evidence="4">
    <location>
        <begin position="200"/>
        <end position="298"/>
    </location>
</feature>
<keyword evidence="1" id="KW-0805">Transcription regulation</keyword>
<dbReference type="InterPro" id="IPR037923">
    <property type="entry name" value="HTH-like"/>
</dbReference>
<comment type="caution">
    <text evidence="5">The sequence shown here is derived from an EMBL/GenBank/DDBJ whole genome shotgun (WGS) entry which is preliminary data.</text>
</comment>
<keyword evidence="6" id="KW-1185">Reference proteome</keyword>
<dbReference type="InterPro" id="IPR003313">
    <property type="entry name" value="AraC-bd"/>
</dbReference>
<dbReference type="RefSeq" id="WP_204819016.1">
    <property type="nucleotide sequence ID" value="NZ_JANHOF010000018.1"/>
</dbReference>
<dbReference type="SUPFAM" id="SSF51215">
    <property type="entry name" value="Regulatory protein AraC"/>
    <property type="match status" value="1"/>
</dbReference>
<dbReference type="PANTHER" id="PTHR43280:SF28">
    <property type="entry name" value="HTH-TYPE TRANSCRIPTIONAL ACTIVATOR RHAS"/>
    <property type="match status" value="1"/>
</dbReference>
<dbReference type="Pfam" id="PF12833">
    <property type="entry name" value="HTH_18"/>
    <property type="match status" value="1"/>
</dbReference>
<dbReference type="Gene3D" id="1.10.10.60">
    <property type="entry name" value="Homeodomain-like"/>
    <property type="match status" value="2"/>
</dbReference>
<dbReference type="PANTHER" id="PTHR43280">
    <property type="entry name" value="ARAC-FAMILY TRANSCRIPTIONAL REGULATOR"/>
    <property type="match status" value="1"/>
</dbReference>
<dbReference type="Proteomes" id="UP001589818">
    <property type="component" value="Unassembled WGS sequence"/>
</dbReference>
<dbReference type="Pfam" id="PF02311">
    <property type="entry name" value="AraC_binding"/>
    <property type="match status" value="1"/>
</dbReference>
<protein>
    <submittedName>
        <fullName evidence="5">Helix-turn-helix domain-containing protein</fullName>
    </submittedName>
</protein>
<evidence type="ECO:0000256" key="3">
    <source>
        <dbReference type="ARBA" id="ARBA00023163"/>
    </source>
</evidence>
<accession>A0ABV6JAT0</accession>
<dbReference type="Gene3D" id="2.60.120.10">
    <property type="entry name" value="Jelly Rolls"/>
    <property type="match status" value="1"/>
</dbReference>